<evidence type="ECO:0000256" key="1">
    <source>
        <dbReference type="SAM" id="MobiDB-lite"/>
    </source>
</evidence>
<organism evidence="2 3">
    <name type="scientific">Aspergillus terreus (strain NIH 2624 / FGSC A1156)</name>
    <dbReference type="NCBI Taxonomy" id="341663"/>
    <lineage>
        <taxon>Eukaryota</taxon>
        <taxon>Fungi</taxon>
        <taxon>Dikarya</taxon>
        <taxon>Ascomycota</taxon>
        <taxon>Pezizomycotina</taxon>
        <taxon>Eurotiomycetes</taxon>
        <taxon>Eurotiomycetidae</taxon>
        <taxon>Eurotiales</taxon>
        <taxon>Aspergillaceae</taxon>
        <taxon>Aspergillus</taxon>
        <taxon>Aspergillus subgen. Circumdati</taxon>
    </lineage>
</organism>
<dbReference type="PANTHER" id="PTHR40788:SF1">
    <property type="entry name" value="IPA PROTEIN"/>
    <property type="match status" value="1"/>
</dbReference>
<accession>Q0CI68</accession>
<evidence type="ECO:0008006" key="4">
    <source>
        <dbReference type="Google" id="ProtNLM"/>
    </source>
</evidence>
<evidence type="ECO:0000313" key="2">
    <source>
        <dbReference type="EMBL" id="EAU33160.1"/>
    </source>
</evidence>
<dbReference type="OMA" id="YKFIPEW"/>
<dbReference type="Proteomes" id="UP000007963">
    <property type="component" value="Unassembled WGS sequence"/>
</dbReference>
<sequence length="531" mass="60755">MYKIKDNDLSDVKELHSDLVRKYRLHHTKIKEIWHFLDEEKRFWVAKHCCDEIGVELMETPDKPLPTTRFWRLHYHNGMNEGPGDGVFMFTQLEHFAPEVMLCPLPYVVDEFGNEDTYGNCLAYVDQEAFDAAWPQLAPRLKARDAPELVPDNRGRFIALYTDKYISFNIFDLVHNATIGAAIWDYLARLLQALMEGPQKKLYRRSVLQELANVSHFEYNRMIKVFRRFVQLRYRAYFKRLPGVLDDGIPKVILKSWPDHLRVSKPQLHYLLSLCSAGSNFNQTAEWIKKVDILSSRSPFVHDSISPPESEALANLATITSFIQSLSTSTPLPPMNWKKGQFYVSRLVSLKTDVNAFRTDVDLGDFPVPISNLLEPDPEAKLPHEPLSPFEWNVQVGKRSGKAKTRPVHSSVTDVQPEPAKPAEPVTAEPVPVFKVKASTLKLFSALFSKVKSSRSITWAAFEAAMVDVGFSVIPKFGSVFTFLPPQEVKPNRAFTIHRPHLSEIEGYKLLYFANRLKRAYGWDTESFAPA</sequence>
<evidence type="ECO:0000313" key="3">
    <source>
        <dbReference type="Proteomes" id="UP000007963"/>
    </source>
</evidence>
<name>Q0CI68_ASPTN</name>
<gene>
    <name evidence="2" type="ORF">ATEG_06616</name>
</gene>
<dbReference type="RefSeq" id="XP_001215794.1">
    <property type="nucleotide sequence ID" value="XM_001215794.1"/>
</dbReference>
<protein>
    <recommendedName>
        <fullName evidence="4">Clr5 domain-containing protein</fullName>
    </recommendedName>
</protein>
<reference evidence="3" key="1">
    <citation type="submission" date="2005-09" db="EMBL/GenBank/DDBJ databases">
        <title>Annotation of the Aspergillus terreus NIH2624 genome.</title>
        <authorList>
            <person name="Birren B.W."/>
            <person name="Lander E.S."/>
            <person name="Galagan J.E."/>
            <person name="Nusbaum C."/>
            <person name="Devon K."/>
            <person name="Henn M."/>
            <person name="Ma L.-J."/>
            <person name="Jaffe D.B."/>
            <person name="Butler J."/>
            <person name="Alvarez P."/>
            <person name="Gnerre S."/>
            <person name="Grabherr M."/>
            <person name="Kleber M."/>
            <person name="Mauceli E.W."/>
            <person name="Brockman W."/>
            <person name="Rounsley S."/>
            <person name="Young S.K."/>
            <person name="LaButti K."/>
            <person name="Pushparaj V."/>
            <person name="DeCaprio D."/>
            <person name="Crawford M."/>
            <person name="Koehrsen M."/>
            <person name="Engels R."/>
            <person name="Montgomery P."/>
            <person name="Pearson M."/>
            <person name="Howarth C."/>
            <person name="Larson L."/>
            <person name="Luoma S."/>
            <person name="White J."/>
            <person name="Alvarado L."/>
            <person name="Kodira C.D."/>
            <person name="Zeng Q."/>
            <person name="Oleary S."/>
            <person name="Yandava C."/>
            <person name="Denning D.W."/>
            <person name="Nierman W.C."/>
            <person name="Milne T."/>
            <person name="Madden K."/>
        </authorList>
    </citation>
    <scope>NUCLEOTIDE SEQUENCE [LARGE SCALE GENOMIC DNA]</scope>
    <source>
        <strain evidence="3">NIH 2624 / FGSC A1156</strain>
    </source>
</reference>
<dbReference type="PANTHER" id="PTHR40788">
    <property type="entry name" value="CLR5 DOMAIN-CONTAINING PROTEIN-RELATED"/>
    <property type="match status" value="1"/>
</dbReference>
<feature type="region of interest" description="Disordered" evidence="1">
    <location>
        <begin position="402"/>
        <end position="424"/>
    </location>
</feature>
<dbReference type="GeneID" id="4322301"/>
<dbReference type="EMBL" id="CH476602">
    <property type="protein sequence ID" value="EAU33160.1"/>
    <property type="molecule type" value="Genomic_DNA"/>
</dbReference>
<dbReference type="STRING" id="341663.Q0CI68"/>
<proteinExistence type="predicted"/>
<dbReference type="eggNOG" id="ENOG502SJ1Z">
    <property type="taxonomic scope" value="Eukaryota"/>
</dbReference>
<dbReference type="VEuPathDB" id="FungiDB:ATEG_06616"/>
<dbReference type="OrthoDB" id="2922289at2759"/>
<dbReference type="HOGENOM" id="CLU_512838_0_0_1"/>
<dbReference type="AlphaFoldDB" id="Q0CI68"/>